<gene>
    <name evidence="2" type="ORF">WG78_09505</name>
</gene>
<dbReference type="STRING" id="857265.WG78_09505"/>
<reference evidence="2 3" key="1">
    <citation type="submission" date="2015-07" db="EMBL/GenBank/DDBJ databases">
        <title>Draft genome sequence of the Amantichitinum ursilacus IGB-41, a new chitin-degrading bacterium.</title>
        <authorList>
            <person name="Kirstahler P."/>
            <person name="Guenther M."/>
            <person name="Grumaz C."/>
            <person name="Rupp S."/>
            <person name="Zibek S."/>
            <person name="Sohn K."/>
        </authorList>
    </citation>
    <scope>NUCLEOTIDE SEQUENCE [LARGE SCALE GENOMIC DNA]</scope>
    <source>
        <strain evidence="2 3">IGB-41</strain>
    </source>
</reference>
<dbReference type="Proteomes" id="UP000037939">
    <property type="component" value="Unassembled WGS sequence"/>
</dbReference>
<feature type="transmembrane region" description="Helical" evidence="1">
    <location>
        <begin position="148"/>
        <end position="166"/>
    </location>
</feature>
<feature type="transmembrane region" description="Helical" evidence="1">
    <location>
        <begin position="31"/>
        <end position="52"/>
    </location>
</feature>
<feature type="transmembrane region" description="Helical" evidence="1">
    <location>
        <begin position="204"/>
        <end position="225"/>
    </location>
</feature>
<feature type="transmembrane region" description="Helical" evidence="1">
    <location>
        <begin position="231"/>
        <end position="250"/>
    </location>
</feature>
<keyword evidence="1" id="KW-1133">Transmembrane helix</keyword>
<dbReference type="OrthoDB" id="161727at2"/>
<protein>
    <submittedName>
        <fullName evidence="2">Uncharacterized protein</fullName>
    </submittedName>
</protein>
<organism evidence="2 3">
    <name type="scientific">Amantichitinum ursilacus</name>
    <dbReference type="NCBI Taxonomy" id="857265"/>
    <lineage>
        <taxon>Bacteria</taxon>
        <taxon>Pseudomonadati</taxon>
        <taxon>Pseudomonadota</taxon>
        <taxon>Betaproteobacteria</taxon>
        <taxon>Neisseriales</taxon>
        <taxon>Chitinibacteraceae</taxon>
        <taxon>Amantichitinum</taxon>
    </lineage>
</organism>
<dbReference type="AlphaFoldDB" id="A0A0N0GNZ9"/>
<comment type="caution">
    <text evidence="2">The sequence shown here is derived from an EMBL/GenBank/DDBJ whole genome shotgun (WGS) entry which is preliminary data.</text>
</comment>
<sequence>MSLALATKLLAGPLVIGLASLAGKRWGPNVAGLIGGLPLVAGCVTLALWMAFGQDYALATARSAPSGLWANAVYMLALGYSFGRLGWRGSLLCGWIVYLAVAITLAVTGLAQNQWVCIGALGALALAIKLLPQPSGMPHAVHMPHSELAVRMAVAFVLVVGLSSLSQTLGKSLTGVLSGGPVAATVIPAFTMASGDRNALLFQLRGFLTGLIGFGLCFLALPVLAASMGGWAALPAGLIAMGASMLLTTISRRRARA</sequence>
<evidence type="ECO:0000313" key="2">
    <source>
        <dbReference type="EMBL" id="KPC53315.1"/>
    </source>
</evidence>
<dbReference type="EMBL" id="LAQT01000007">
    <property type="protein sequence ID" value="KPC53315.1"/>
    <property type="molecule type" value="Genomic_DNA"/>
</dbReference>
<name>A0A0N0GNZ9_9NEIS</name>
<keyword evidence="3" id="KW-1185">Reference proteome</keyword>
<keyword evidence="1" id="KW-0472">Membrane</keyword>
<evidence type="ECO:0000256" key="1">
    <source>
        <dbReference type="SAM" id="Phobius"/>
    </source>
</evidence>
<keyword evidence="1" id="KW-0812">Transmembrane</keyword>
<accession>A0A0N0GNZ9</accession>
<proteinExistence type="predicted"/>
<feature type="transmembrane region" description="Helical" evidence="1">
    <location>
        <begin position="95"/>
        <end position="128"/>
    </location>
</feature>
<dbReference type="RefSeq" id="WP_053937555.1">
    <property type="nucleotide sequence ID" value="NZ_LAQT01000007.1"/>
</dbReference>
<evidence type="ECO:0000313" key="3">
    <source>
        <dbReference type="Proteomes" id="UP000037939"/>
    </source>
</evidence>